<reference evidence="2 3" key="2">
    <citation type="journal article" date="2012" name="J. Bacteriol.">
        <title>Complete genome sequences of six strains of the genus Methylobacterium.</title>
        <authorList>
            <person name="Marx C.J."/>
            <person name="Bringel F."/>
            <person name="Chistoserdova L."/>
            <person name="Moulin L."/>
            <person name="Farhan Ul Haque M."/>
            <person name="Fleischman D.E."/>
            <person name="Gruffaz C."/>
            <person name="Jourand P."/>
            <person name="Knief C."/>
            <person name="Lee M.C."/>
            <person name="Muller E.E."/>
            <person name="Nadalig T."/>
            <person name="Peyraud R."/>
            <person name="Roselli S."/>
            <person name="Russ L."/>
            <person name="Goodwin L.A."/>
            <person name="Ivanova N."/>
            <person name="Kyrpides N."/>
            <person name="Lajus A."/>
            <person name="Land M.L."/>
            <person name="Medigue C."/>
            <person name="Mikhailova N."/>
            <person name="Nolan M."/>
            <person name="Woyke T."/>
            <person name="Stolyar S."/>
            <person name="Vorholt J.A."/>
            <person name="Vuilleumier S."/>
        </authorList>
    </citation>
    <scope>NUCLEOTIDE SEQUENCE [LARGE SCALE GENOMIC DNA]</scope>
    <source>
        <strain evidence="3">CM4 / NCIMB 13688</strain>
    </source>
</reference>
<name>B7KUH5_METC4</name>
<keyword evidence="1" id="KW-0732">Signal</keyword>
<dbReference type="KEGG" id="mch:Mchl_3383"/>
<evidence type="ECO:0008006" key="4">
    <source>
        <dbReference type="Google" id="ProtNLM"/>
    </source>
</evidence>
<dbReference type="HOGENOM" id="CLU_2058604_0_0_5"/>
<dbReference type="AlphaFoldDB" id="B7KUH5"/>
<organism evidence="2 3">
    <name type="scientific">Methylorubrum extorquens (strain CM4 / NCIMB 13688)</name>
    <name type="common">Methylobacterium extorquens</name>
    <dbReference type="NCBI Taxonomy" id="440085"/>
    <lineage>
        <taxon>Bacteria</taxon>
        <taxon>Pseudomonadati</taxon>
        <taxon>Pseudomonadota</taxon>
        <taxon>Alphaproteobacteria</taxon>
        <taxon>Hyphomicrobiales</taxon>
        <taxon>Methylobacteriaceae</taxon>
        <taxon>Methylorubrum</taxon>
    </lineage>
</organism>
<feature type="signal peptide" evidence="1">
    <location>
        <begin position="1"/>
        <end position="20"/>
    </location>
</feature>
<gene>
    <name evidence="2" type="ordered locus">Mchl_3383</name>
</gene>
<dbReference type="Proteomes" id="UP000002385">
    <property type="component" value="Chromosome"/>
</dbReference>
<dbReference type="EMBL" id="CP001298">
    <property type="protein sequence ID" value="ACK84204.1"/>
    <property type="molecule type" value="Genomic_DNA"/>
</dbReference>
<reference evidence="3" key="1">
    <citation type="submission" date="2008-12" db="EMBL/GenBank/DDBJ databases">
        <title>Complete sequence of chromosome of Methylobacterium chloromethanicum CM4.</title>
        <authorList>
            <consortium name="US DOE Joint Genome Institute"/>
            <person name="Lucas S."/>
            <person name="Copeland A."/>
            <person name="Lapidus A."/>
            <person name="Glavina del Rio T."/>
            <person name="Dalin E."/>
            <person name="Tice H."/>
            <person name="Bruce D."/>
            <person name="Goodwin L."/>
            <person name="Pitluck S."/>
            <person name="Chertkov O."/>
            <person name="Brettin T."/>
            <person name="Detter J.C."/>
            <person name="Han C."/>
            <person name="Larimer F."/>
            <person name="Land M."/>
            <person name="Hauser L."/>
            <person name="Kyrpides N."/>
            <person name="Mikhailova N."/>
            <person name="Marx C."/>
            <person name="Richardson P."/>
        </authorList>
    </citation>
    <scope>NUCLEOTIDE SEQUENCE [LARGE SCALE GENOMIC DNA]</scope>
    <source>
        <strain evidence="3">CM4 / NCIMB 13688</strain>
    </source>
</reference>
<accession>B7KUH5</accession>
<feature type="chain" id="PRO_5002859354" description="Secreted protein" evidence="1">
    <location>
        <begin position="21"/>
        <end position="119"/>
    </location>
</feature>
<evidence type="ECO:0000313" key="2">
    <source>
        <dbReference type="EMBL" id="ACK84204.1"/>
    </source>
</evidence>
<evidence type="ECO:0000256" key="1">
    <source>
        <dbReference type="SAM" id="SignalP"/>
    </source>
</evidence>
<proteinExistence type="predicted"/>
<evidence type="ECO:0000313" key="3">
    <source>
        <dbReference type="Proteomes" id="UP000002385"/>
    </source>
</evidence>
<sequence>MPAVSLLVLLVSLVMWITRAPTAVTANRTTASKAMRRKRSMVALMCCCDTRRIHRRPSAVPDCRITTAATAELQVVIEPDRRQHARREITIGPITTFARETPEEVVRAPCVERVPGPPD</sequence>
<protein>
    <recommendedName>
        <fullName evidence="4">Secreted protein</fullName>
    </recommendedName>
</protein>